<feature type="coiled-coil region" evidence="6">
    <location>
        <begin position="4"/>
        <end position="31"/>
    </location>
</feature>
<dbReference type="Gene3D" id="3.30.300.20">
    <property type="match status" value="1"/>
</dbReference>
<dbReference type="NCBIfam" id="NF041568">
    <property type="entry name" value="Jag_EloR"/>
    <property type="match status" value="1"/>
</dbReference>
<gene>
    <name evidence="8" type="ORF">OSSY52_01750</name>
</gene>
<dbReference type="InterPro" id="IPR036867">
    <property type="entry name" value="R3H_dom_sf"/>
</dbReference>
<evidence type="ECO:0000313" key="9">
    <source>
        <dbReference type="Proteomes" id="UP000516361"/>
    </source>
</evidence>
<evidence type="ECO:0000256" key="3">
    <source>
        <dbReference type="ARBA" id="ARBA00022960"/>
    </source>
</evidence>
<proteinExistence type="predicted"/>
<name>A0A7G1G4T7_9BACT</name>
<dbReference type="InterPro" id="IPR034079">
    <property type="entry name" value="R3H_KhpB"/>
</dbReference>
<dbReference type="Pfam" id="PF01424">
    <property type="entry name" value="R3H"/>
    <property type="match status" value="1"/>
</dbReference>
<keyword evidence="3" id="KW-0133">Cell shape</keyword>
<dbReference type="EMBL" id="AP018712">
    <property type="protein sequence ID" value="BBE30034.1"/>
    <property type="molecule type" value="Genomic_DNA"/>
</dbReference>
<dbReference type="SMART" id="SM01245">
    <property type="entry name" value="Jag_N"/>
    <property type="match status" value="1"/>
</dbReference>
<keyword evidence="4" id="KW-0143">Chaperone</keyword>
<dbReference type="Gene3D" id="3.30.1370.50">
    <property type="entry name" value="R3H-like domain"/>
    <property type="match status" value="1"/>
</dbReference>
<dbReference type="PANTHER" id="PTHR35800">
    <property type="entry name" value="PROTEIN JAG"/>
    <property type="match status" value="1"/>
</dbReference>
<dbReference type="Pfam" id="PF13083">
    <property type="entry name" value="KH_KhpA-B"/>
    <property type="match status" value="1"/>
</dbReference>
<dbReference type="SMART" id="SM00393">
    <property type="entry name" value="R3H"/>
    <property type="match status" value="1"/>
</dbReference>
<dbReference type="InterPro" id="IPR038008">
    <property type="entry name" value="Jag_KH"/>
</dbReference>
<evidence type="ECO:0000256" key="1">
    <source>
        <dbReference type="ARBA" id="ARBA00022490"/>
    </source>
</evidence>
<dbReference type="FunCoup" id="A0A7G1G4T7">
    <property type="interactions" value="127"/>
</dbReference>
<evidence type="ECO:0000256" key="6">
    <source>
        <dbReference type="SAM" id="Coils"/>
    </source>
</evidence>
<evidence type="ECO:0000256" key="5">
    <source>
        <dbReference type="ARBA" id="ARBA00023316"/>
    </source>
</evidence>
<dbReference type="PROSITE" id="PS51061">
    <property type="entry name" value="R3H"/>
    <property type="match status" value="1"/>
</dbReference>
<dbReference type="AlphaFoldDB" id="A0A7G1G4T7"/>
<keyword evidence="5" id="KW-0961">Cell wall biogenesis/degradation</keyword>
<dbReference type="InterPro" id="IPR015946">
    <property type="entry name" value="KH_dom-like_a/b"/>
</dbReference>
<keyword evidence="1" id="KW-0963">Cytoplasm</keyword>
<keyword evidence="6" id="KW-0175">Coiled coil</keyword>
<dbReference type="Pfam" id="PF14804">
    <property type="entry name" value="Jag_N"/>
    <property type="match status" value="1"/>
</dbReference>
<keyword evidence="2" id="KW-0694">RNA-binding</keyword>
<evidence type="ECO:0000256" key="4">
    <source>
        <dbReference type="ARBA" id="ARBA00023186"/>
    </source>
</evidence>
<dbReference type="SUPFAM" id="SSF82708">
    <property type="entry name" value="R3H domain"/>
    <property type="match status" value="1"/>
</dbReference>
<dbReference type="GO" id="GO:0008360">
    <property type="term" value="P:regulation of cell shape"/>
    <property type="evidence" value="ECO:0007669"/>
    <property type="project" value="UniProtKB-KW"/>
</dbReference>
<dbReference type="InterPro" id="IPR038247">
    <property type="entry name" value="Jag_N_dom_sf"/>
</dbReference>
<dbReference type="PANTHER" id="PTHR35800:SF1">
    <property type="entry name" value="RNA-BINDING PROTEIN KHPB"/>
    <property type="match status" value="1"/>
</dbReference>
<dbReference type="Proteomes" id="UP000516361">
    <property type="component" value="Chromosome"/>
</dbReference>
<feature type="domain" description="R3H" evidence="7">
    <location>
        <begin position="143"/>
        <end position="210"/>
    </location>
</feature>
<reference evidence="8 9" key="1">
    <citation type="submission" date="2018-06" db="EMBL/GenBank/DDBJ databases">
        <title>Genome sequencing of Oceanotoga sp. sy52.</title>
        <authorList>
            <person name="Mori K."/>
        </authorList>
    </citation>
    <scope>NUCLEOTIDE SEQUENCE [LARGE SCALE GENOMIC DNA]</scope>
    <source>
        <strain evidence="9">sy52</strain>
    </source>
</reference>
<protein>
    <submittedName>
        <fullName evidence="8">Single-stranded DNA-binding protein</fullName>
    </submittedName>
</protein>
<dbReference type="KEGG" id="ocy:OSSY52_01750"/>
<organism evidence="8 9">
    <name type="scientific">Tepiditoga spiralis</name>
    <dbReference type="NCBI Taxonomy" id="2108365"/>
    <lineage>
        <taxon>Bacteria</taxon>
        <taxon>Thermotogati</taxon>
        <taxon>Thermotogota</taxon>
        <taxon>Thermotogae</taxon>
        <taxon>Petrotogales</taxon>
        <taxon>Petrotogaceae</taxon>
        <taxon>Tepiditoga</taxon>
    </lineage>
</organism>
<dbReference type="CDD" id="cd02644">
    <property type="entry name" value="R3H_jag"/>
    <property type="match status" value="1"/>
</dbReference>
<dbReference type="Gene3D" id="3.30.30.80">
    <property type="entry name" value="probable RNA-binding protein from clostridium symbiosum atcc 14940"/>
    <property type="match status" value="1"/>
</dbReference>
<sequence>MIKIQSKQITSKNLETALKEAKEIFKVKEEEISYTLIQKEVKGFLRIGSKPAIIEAYLNETYLLNQISEFLKEITKSFDEGITSSIKIYGKTIIIFLNGEGLGNLIGKHGRTLGALQHLIMIYVNRMTSTKVDIKLDIGDYRKKRRKKIEEITENSIKKLLSGEEEIELAPMFSFERKMVHEYVKRHYPNLITKSVGFEPYRKVVICREEYTPKGA</sequence>
<dbReference type="InParanoid" id="A0A7G1G4T7"/>
<dbReference type="InterPro" id="IPR001374">
    <property type="entry name" value="R3H_dom"/>
</dbReference>
<dbReference type="CDD" id="cd02414">
    <property type="entry name" value="KH-II_Jag"/>
    <property type="match status" value="1"/>
</dbReference>
<accession>A0A7G1G4T7</accession>
<dbReference type="GO" id="GO:0003723">
    <property type="term" value="F:RNA binding"/>
    <property type="evidence" value="ECO:0007669"/>
    <property type="project" value="UniProtKB-KW"/>
</dbReference>
<evidence type="ECO:0000313" key="8">
    <source>
        <dbReference type="EMBL" id="BBE30034.1"/>
    </source>
</evidence>
<keyword evidence="8" id="KW-0238">DNA-binding</keyword>
<dbReference type="GO" id="GO:0003677">
    <property type="term" value="F:DNA binding"/>
    <property type="evidence" value="ECO:0007669"/>
    <property type="project" value="UniProtKB-KW"/>
</dbReference>
<evidence type="ECO:0000256" key="2">
    <source>
        <dbReference type="ARBA" id="ARBA00022884"/>
    </source>
</evidence>
<dbReference type="GO" id="GO:0071555">
    <property type="term" value="P:cell wall organization"/>
    <property type="evidence" value="ECO:0007669"/>
    <property type="project" value="UniProtKB-KW"/>
</dbReference>
<evidence type="ECO:0000259" key="7">
    <source>
        <dbReference type="PROSITE" id="PS51061"/>
    </source>
</evidence>
<dbReference type="InterPro" id="IPR032782">
    <property type="entry name" value="KhpB_N"/>
</dbReference>
<keyword evidence="9" id="KW-1185">Reference proteome</keyword>
<dbReference type="InterPro" id="IPR039247">
    <property type="entry name" value="KhpB"/>
</dbReference>